<organism evidence="1 2">
    <name type="scientific">Auriscalpium vulgare</name>
    <dbReference type="NCBI Taxonomy" id="40419"/>
    <lineage>
        <taxon>Eukaryota</taxon>
        <taxon>Fungi</taxon>
        <taxon>Dikarya</taxon>
        <taxon>Basidiomycota</taxon>
        <taxon>Agaricomycotina</taxon>
        <taxon>Agaricomycetes</taxon>
        <taxon>Russulales</taxon>
        <taxon>Auriscalpiaceae</taxon>
        <taxon>Auriscalpium</taxon>
    </lineage>
</organism>
<name>A0ACB8S1Q5_9AGAM</name>
<evidence type="ECO:0000313" key="2">
    <source>
        <dbReference type="Proteomes" id="UP000814033"/>
    </source>
</evidence>
<dbReference type="EMBL" id="MU275865">
    <property type="protein sequence ID" value="KAI0050073.1"/>
    <property type="molecule type" value="Genomic_DNA"/>
</dbReference>
<reference evidence="1" key="2">
    <citation type="journal article" date="2022" name="New Phytol.">
        <title>Evolutionary transition to the ectomycorrhizal habit in the genomes of a hyperdiverse lineage of mushroom-forming fungi.</title>
        <authorList>
            <person name="Looney B."/>
            <person name="Miyauchi S."/>
            <person name="Morin E."/>
            <person name="Drula E."/>
            <person name="Courty P.E."/>
            <person name="Kohler A."/>
            <person name="Kuo A."/>
            <person name="LaButti K."/>
            <person name="Pangilinan J."/>
            <person name="Lipzen A."/>
            <person name="Riley R."/>
            <person name="Andreopoulos W."/>
            <person name="He G."/>
            <person name="Johnson J."/>
            <person name="Nolan M."/>
            <person name="Tritt A."/>
            <person name="Barry K.W."/>
            <person name="Grigoriev I.V."/>
            <person name="Nagy L.G."/>
            <person name="Hibbett D."/>
            <person name="Henrissat B."/>
            <person name="Matheny P.B."/>
            <person name="Labbe J."/>
            <person name="Martin F.M."/>
        </authorList>
    </citation>
    <scope>NUCLEOTIDE SEQUENCE</scope>
    <source>
        <strain evidence="1">FP105234-sp</strain>
    </source>
</reference>
<gene>
    <name evidence="1" type="ORF">FA95DRAFT_1555984</name>
</gene>
<accession>A0ACB8S1Q5</accession>
<proteinExistence type="predicted"/>
<protein>
    <submittedName>
        <fullName evidence="1">Uncharacterized protein</fullName>
    </submittedName>
</protein>
<dbReference type="Proteomes" id="UP000814033">
    <property type="component" value="Unassembled WGS sequence"/>
</dbReference>
<sequence length="352" mass="39584">MATELPVDVQILVIEWVFRSSQHKLIDCATLCACALVCRAWTPTAQRLLFRRIQCLFLQDRMCNIRLLVSTLSIRPHLAAHIRHIQVAWPAHPPDYGNVCLRLLELCRHVEGISFSYGVNNNKALSAEMDARMHAIQLRPALLYVGGLDKFIGRTIVKMCPGARVLVFQALYQHPLPPTVEALEIYAGEFLALSKPILPLLRHLCLMTPLWSDKELGEHLISAGFLPQLQSLQLRSLNFESVFPPSEILEQLTQLKSLVVSTLPEQHITLPASLRHVGFHDLGYRGSGVSVRAELAVDPLRALPELRLVTVTRSVEQHVRAALEGMCRDKGVDFGTYESADCFQKPQNIDWI</sequence>
<evidence type="ECO:0000313" key="1">
    <source>
        <dbReference type="EMBL" id="KAI0050073.1"/>
    </source>
</evidence>
<keyword evidence="2" id="KW-1185">Reference proteome</keyword>
<reference evidence="1" key="1">
    <citation type="submission" date="2021-02" db="EMBL/GenBank/DDBJ databases">
        <authorList>
            <consortium name="DOE Joint Genome Institute"/>
            <person name="Ahrendt S."/>
            <person name="Looney B.P."/>
            <person name="Miyauchi S."/>
            <person name="Morin E."/>
            <person name="Drula E."/>
            <person name="Courty P.E."/>
            <person name="Chicoki N."/>
            <person name="Fauchery L."/>
            <person name="Kohler A."/>
            <person name="Kuo A."/>
            <person name="Labutti K."/>
            <person name="Pangilinan J."/>
            <person name="Lipzen A."/>
            <person name="Riley R."/>
            <person name="Andreopoulos W."/>
            <person name="He G."/>
            <person name="Johnson J."/>
            <person name="Barry K.W."/>
            <person name="Grigoriev I.V."/>
            <person name="Nagy L."/>
            <person name="Hibbett D."/>
            <person name="Henrissat B."/>
            <person name="Matheny P.B."/>
            <person name="Labbe J."/>
            <person name="Martin F."/>
        </authorList>
    </citation>
    <scope>NUCLEOTIDE SEQUENCE</scope>
    <source>
        <strain evidence="1">FP105234-sp</strain>
    </source>
</reference>
<comment type="caution">
    <text evidence="1">The sequence shown here is derived from an EMBL/GenBank/DDBJ whole genome shotgun (WGS) entry which is preliminary data.</text>
</comment>